<dbReference type="GO" id="GO:0005524">
    <property type="term" value="F:ATP binding"/>
    <property type="evidence" value="ECO:0007669"/>
    <property type="project" value="InterPro"/>
</dbReference>
<accession>A0A0H1LZK5</accession>
<dbReference type="EMBL" id="QHGZ01000183">
    <property type="protein sequence ID" value="RDY79928.1"/>
    <property type="molecule type" value="Genomic_DNA"/>
</dbReference>
<dbReference type="GO" id="GO:0016887">
    <property type="term" value="F:ATP hydrolysis activity"/>
    <property type="evidence" value="ECO:0007669"/>
    <property type="project" value="InterPro"/>
</dbReference>
<dbReference type="AlphaFoldDB" id="A0A0H1LZK5"/>
<dbReference type="Pfam" id="PF13304">
    <property type="entry name" value="AAA_21"/>
    <property type="match status" value="1"/>
</dbReference>
<reference evidence="4 8" key="2">
    <citation type="journal article" date="2018" name="Emerg. Microbes Infect.">
        <title>Phenotypic and molecular analysis of nontypeable Group B streptococci: identification of cps2a and hybrid cps2a/cps5 Group B streptococcal capsule gene clusters.</title>
        <authorList>
            <person name="Alhhazmi A."/>
            <person name="Tyrrell G.J."/>
        </authorList>
    </citation>
    <scope>NUCLEOTIDE SEQUENCE [LARGE SCALE GENOMIC DNA]</scope>
    <source>
        <strain evidence="4 8">PLGBS17</strain>
    </source>
</reference>
<dbReference type="RefSeq" id="WP_000491712.1">
    <property type="nucleotide sequence ID" value="NZ_AP018935.1"/>
</dbReference>
<dbReference type="InterPro" id="IPR027417">
    <property type="entry name" value="P-loop_NTPase"/>
</dbReference>
<dbReference type="Proteomes" id="UP000268870">
    <property type="component" value="Chromosome"/>
</dbReference>
<evidence type="ECO:0000313" key="6">
    <source>
        <dbReference type="Proteomes" id="UP000035174"/>
    </source>
</evidence>
<dbReference type="Proteomes" id="UP000256718">
    <property type="component" value="Unassembled WGS sequence"/>
</dbReference>
<dbReference type="Proteomes" id="UP000035346">
    <property type="component" value="Unassembled WGS sequence"/>
</dbReference>
<dbReference type="PANTHER" id="PTHR40396:SF1">
    <property type="entry name" value="ATPASE AAA-TYPE CORE DOMAIN-CONTAINING PROTEIN"/>
    <property type="match status" value="1"/>
</dbReference>
<dbReference type="Gene3D" id="3.40.50.300">
    <property type="entry name" value="P-loop containing nucleotide triphosphate hydrolases"/>
    <property type="match status" value="1"/>
</dbReference>
<reference evidence="6 7" key="1">
    <citation type="journal article" date="2015" name="PLoS ONE">
        <title>Genomic analysis reveals the molecular basis for capsule loss in the group B streptococcus population.</title>
        <authorList>
            <consortium name="DEVANI Consortium"/>
            <person name="Rosini R."/>
            <person name="Campisi E."/>
            <person name="De Chiara M."/>
            <person name="Tettelin H."/>
            <person name="Rinaudo D."/>
            <person name="Toniolo C."/>
            <person name="Metruccio M."/>
            <person name="Guidotti S."/>
            <person name="Sorensen U.B."/>
            <person name="Kilian M."/>
            <person name="Ramirez M."/>
            <person name="Janulczyk R."/>
            <person name="Donati C."/>
            <person name="Grandi G."/>
            <person name="Margarit I."/>
        </authorList>
    </citation>
    <scope>NUCLEOTIDE SEQUENCE [LARGE SCALE GENOMIC DNA]</scope>
    <source>
        <strain evidence="3 7">DK-B-USS-215</strain>
        <strain evidence="2 6">ES-PW-063</strain>
    </source>
</reference>
<organism evidence="4 8">
    <name type="scientific">Streptococcus agalactiae</name>
    <dbReference type="NCBI Taxonomy" id="1311"/>
    <lineage>
        <taxon>Bacteria</taxon>
        <taxon>Bacillati</taxon>
        <taxon>Bacillota</taxon>
        <taxon>Bacilli</taxon>
        <taxon>Lactobacillales</taxon>
        <taxon>Streptococcaceae</taxon>
        <taxon>Streptococcus</taxon>
    </lineage>
</organism>
<evidence type="ECO:0000313" key="3">
    <source>
        <dbReference type="EMBL" id="KLL38800.1"/>
    </source>
</evidence>
<dbReference type="Proteomes" id="UP000035174">
    <property type="component" value="Unassembled WGS sequence"/>
</dbReference>
<dbReference type="PANTHER" id="PTHR40396">
    <property type="entry name" value="ATPASE-LIKE PROTEIN"/>
    <property type="match status" value="1"/>
</dbReference>
<evidence type="ECO:0000313" key="8">
    <source>
        <dbReference type="Proteomes" id="UP000256718"/>
    </source>
</evidence>
<evidence type="ECO:0000313" key="4">
    <source>
        <dbReference type="EMBL" id="RDY79928.1"/>
    </source>
</evidence>
<evidence type="ECO:0000313" key="9">
    <source>
        <dbReference type="Proteomes" id="UP000268870"/>
    </source>
</evidence>
<gene>
    <name evidence="4" type="ORF">C4618_08550</name>
    <name evidence="5" type="ORF">NCTC8184_00504</name>
    <name evidence="3" type="ORF">WA04_05990</name>
    <name evidence="2" type="ORF">WA45_09945</name>
</gene>
<evidence type="ECO:0000313" key="5">
    <source>
        <dbReference type="EMBL" id="VED64531.1"/>
    </source>
</evidence>
<evidence type="ECO:0000313" key="2">
    <source>
        <dbReference type="EMBL" id="KLJ27697.1"/>
    </source>
</evidence>
<name>A0A0H1LZK5_STRAG</name>
<feature type="domain" description="ATPase AAA-type core" evidence="1">
    <location>
        <begin position="260"/>
        <end position="380"/>
    </location>
</feature>
<dbReference type="EMBL" id="LR134265">
    <property type="protein sequence ID" value="VED64531.1"/>
    <property type="molecule type" value="Genomic_DNA"/>
</dbReference>
<reference evidence="5 9" key="3">
    <citation type="submission" date="2018-12" db="EMBL/GenBank/DDBJ databases">
        <authorList>
            <consortium name="Pathogen Informatics"/>
        </authorList>
    </citation>
    <scope>NUCLEOTIDE SEQUENCE [LARGE SCALE GENOMIC DNA]</scope>
    <source>
        <strain evidence="5 9">NCTC8184</strain>
    </source>
</reference>
<dbReference type="InterPro" id="IPR003959">
    <property type="entry name" value="ATPase_AAA_core"/>
</dbReference>
<dbReference type="EMBL" id="LCVB01000035">
    <property type="protein sequence ID" value="KLJ27697.1"/>
    <property type="molecule type" value="Genomic_DNA"/>
</dbReference>
<evidence type="ECO:0000259" key="1">
    <source>
        <dbReference type="Pfam" id="PF13304"/>
    </source>
</evidence>
<protein>
    <submittedName>
        <fullName evidence="5">Predicted ATPase</fullName>
    </submittedName>
    <submittedName>
        <fullName evidence="4">Transporter</fullName>
    </submittedName>
</protein>
<sequence>MFSKIEFKNFMSFSNLTFDLLNRGKCKDIIAIYGENGSGKTNIVEAFKLLVLSLQSMESLNENTRLQSLLKEQTNKEENQKTNFGDISEILDKISFFTTFKGIAKNTHRIASEGNTILKYYFNIEKDNGYYLLEYNENNELVKEELVFKIKSNKGVHFSITNIDGLSQSLNKTIFKNTIFKDLTEQIEKYWGKHTFLSIFNNYCLEVNEEFINEQVSINFQKVVDEFDKIFIWSGNFRGPFHSTELLLKDISKGKIDKSEKEKLSYTEEIIYKYFSALYIDIKDVKYKQDAQGQEIKYELMIRKNIGGDLVDVPISLESQGTKNLLDLLKVFNNVLDGKICIVDEIDSGIHDLLMNSILNDLKGSVNGQLIFTTHDTTLLKELSPSSAYFLNVDIKGNKVIISGNEADKKIGVNNNLEKLYLSGFFGAVPDPLDIDFSDLFLDHNLSED</sequence>
<dbReference type="SUPFAM" id="SSF52540">
    <property type="entry name" value="P-loop containing nucleoside triphosphate hydrolases"/>
    <property type="match status" value="1"/>
</dbReference>
<dbReference type="EMBL" id="LBKL01000067">
    <property type="protein sequence ID" value="KLL38800.1"/>
    <property type="molecule type" value="Genomic_DNA"/>
</dbReference>
<evidence type="ECO:0000313" key="7">
    <source>
        <dbReference type="Proteomes" id="UP000035346"/>
    </source>
</evidence>
<proteinExistence type="predicted"/>